<sequence>MAKETKGAKVSVDTLNASDGETRPANRLNRRAALFDLSISILPLYFVAFAFLAYSRTGTLASSPLDQDIFRMAAFNPTVFPILFTLICAKFIKAVANFKLERGATVGAIQHLLGSRSLVTAITTPFKLHDLGVVPFVVIVVWALNPLGGQMALRVASYGSNYTTVSADFDYIDMNNSPFQLLDSPNRLSPINAAFNTALMSPATSKNGSEDMYGNVQIPMLESLKQSQKADSDGWYRTGQLARVNDTSTSADVLEGFIGIPNDADTNLGIPTPVYISLTGVPFSWNSSLPEQDHPMLNNVQVAPQGSGKEVNLESQFNFETSYFSVDCSVAQAGTARSGDSFAQGINTATGVVSNDHQFVVSYDFNHTINSTAPRQIELTSWNGHSRRPGDEVSKASCQLTTTYVEAAVYCASSDNCSVVAMRESLLDHPKPALSQLDGIAPSWNLTSNMTQAQRHAIPELFFSGFMNASGNLTQDTNGLSPIECYFMHPEDPYQCSTDATGQYALYTIGDELFSTRFTQLLNTYWMANVAPYSMTGSFTPNNTFEGSIAATTSGQIRIETIVLRCNVPFMIILVAISIALCLAGMATAYLDATRRGPDILDNFASSLRYNPYVHVEAGSGMDDGLKRTRRLRSTFVQLGDVRPEDPVGVVAVGTPTWKQPMRMLQHDRQYR</sequence>
<reference evidence="2 3" key="2">
    <citation type="journal article" date="2012" name="PLoS Pathog.">
        <title>Diverse lifestyles and strategies of plant pathogenesis encoded in the genomes of eighteen Dothideomycetes fungi.</title>
        <authorList>
            <person name="Ohm R.A."/>
            <person name="Feau N."/>
            <person name="Henrissat B."/>
            <person name="Schoch C.L."/>
            <person name="Horwitz B.A."/>
            <person name="Barry K.W."/>
            <person name="Condon B.J."/>
            <person name="Copeland A.C."/>
            <person name="Dhillon B."/>
            <person name="Glaser F."/>
            <person name="Hesse C.N."/>
            <person name="Kosti I."/>
            <person name="LaButti K."/>
            <person name="Lindquist E.A."/>
            <person name="Lucas S."/>
            <person name="Salamov A.A."/>
            <person name="Bradshaw R.E."/>
            <person name="Ciuffetti L."/>
            <person name="Hamelin R.C."/>
            <person name="Kema G.H.J."/>
            <person name="Lawrence C."/>
            <person name="Scott J.A."/>
            <person name="Spatafora J.W."/>
            <person name="Turgeon B.G."/>
            <person name="de Wit P.J.G.M."/>
            <person name="Zhong S."/>
            <person name="Goodwin S.B."/>
            <person name="Grigoriev I.V."/>
        </authorList>
    </citation>
    <scope>NUCLEOTIDE SEQUENCE [LARGE SCALE GENOMIC DNA]</scope>
    <source>
        <strain evidence="3">NZE10 / CBS 128990</strain>
    </source>
</reference>
<dbReference type="STRING" id="675120.N1PUX6"/>
<dbReference type="AlphaFoldDB" id="N1PUX6"/>
<proteinExistence type="predicted"/>
<feature type="transmembrane region" description="Helical" evidence="1">
    <location>
        <begin position="74"/>
        <end position="92"/>
    </location>
</feature>
<evidence type="ECO:0000313" key="3">
    <source>
        <dbReference type="Proteomes" id="UP000016933"/>
    </source>
</evidence>
<protein>
    <submittedName>
        <fullName evidence="2">Uncharacterized protein</fullName>
    </submittedName>
</protein>
<keyword evidence="3" id="KW-1185">Reference proteome</keyword>
<feature type="transmembrane region" description="Helical" evidence="1">
    <location>
        <begin position="33"/>
        <end position="54"/>
    </location>
</feature>
<dbReference type="OrthoDB" id="3649539at2759"/>
<organism evidence="2 3">
    <name type="scientific">Dothistroma septosporum (strain NZE10 / CBS 128990)</name>
    <name type="common">Red band needle blight fungus</name>
    <name type="synonym">Mycosphaerella pini</name>
    <dbReference type="NCBI Taxonomy" id="675120"/>
    <lineage>
        <taxon>Eukaryota</taxon>
        <taxon>Fungi</taxon>
        <taxon>Dikarya</taxon>
        <taxon>Ascomycota</taxon>
        <taxon>Pezizomycotina</taxon>
        <taxon>Dothideomycetes</taxon>
        <taxon>Dothideomycetidae</taxon>
        <taxon>Mycosphaerellales</taxon>
        <taxon>Mycosphaerellaceae</taxon>
        <taxon>Dothistroma</taxon>
    </lineage>
</organism>
<gene>
    <name evidence="2" type="ORF">DOTSEDRAFT_70257</name>
</gene>
<evidence type="ECO:0000313" key="2">
    <source>
        <dbReference type="EMBL" id="EME46214.1"/>
    </source>
</evidence>
<feature type="transmembrane region" description="Helical" evidence="1">
    <location>
        <begin position="126"/>
        <end position="144"/>
    </location>
</feature>
<accession>N1PUX6</accession>
<dbReference type="HOGENOM" id="CLU_012207_0_0_1"/>
<evidence type="ECO:0000256" key="1">
    <source>
        <dbReference type="SAM" id="Phobius"/>
    </source>
</evidence>
<dbReference type="Proteomes" id="UP000016933">
    <property type="component" value="Unassembled WGS sequence"/>
</dbReference>
<keyword evidence="1" id="KW-1133">Transmembrane helix</keyword>
<keyword evidence="1" id="KW-0812">Transmembrane</keyword>
<dbReference type="eggNOG" id="ENOG502RZ6R">
    <property type="taxonomic scope" value="Eukaryota"/>
</dbReference>
<keyword evidence="1" id="KW-0472">Membrane</keyword>
<dbReference type="EMBL" id="KB446537">
    <property type="protein sequence ID" value="EME46214.1"/>
    <property type="molecule type" value="Genomic_DNA"/>
</dbReference>
<reference evidence="3" key="1">
    <citation type="journal article" date="2012" name="PLoS Genet.">
        <title>The genomes of the fungal plant pathogens Cladosporium fulvum and Dothistroma septosporum reveal adaptation to different hosts and lifestyles but also signatures of common ancestry.</title>
        <authorList>
            <person name="de Wit P.J.G.M."/>
            <person name="van der Burgt A."/>
            <person name="Oekmen B."/>
            <person name="Stergiopoulos I."/>
            <person name="Abd-Elsalam K.A."/>
            <person name="Aerts A.L."/>
            <person name="Bahkali A.H."/>
            <person name="Beenen H.G."/>
            <person name="Chettri P."/>
            <person name="Cox M.P."/>
            <person name="Datema E."/>
            <person name="de Vries R.P."/>
            <person name="Dhillon B."/>
            <person name="Ganley A.R."/>
            <person name="Griffiths S.A."/>
            <person name="Guo Y."/>
            <person name="Hamelin R.C."/>
            <person name="Henrissat B."/>
            <person name="Kabir M.S."/>
            <person name="Jashni M.K."/>
            <person name="Kema G."/>
            <person name="Klaubauf S."/>
            <person name="Lapidus A."/>
            <person name="Levasseur A."/>
            <person name="Lindquist E."/>
            <person name="Mehrabi R."/>
            <person name="Ohm R.A."/>
            <person name="Owen T.J."/>
            <person name="Salamov A."/>
            <person name="Schwelm A."/>
            <person name="Schijlen E."/>
            <person name="Sun H."/>
            <person name="van den Burg H.A."/>
            <person name="van Ham R.C.H.J."/>
            <person name="Zhang S."/>
            <person name="Goodwin S.B."/>
            <person name="Grigoriev I.V."/>
            <person name="Collemare J."/>
            <person name="Bradshaw R.E."/>
        </authorList>
    </citation>
    <scope>NUCLEOTIDE SEQUENCE [LARGE SCALE GENOMIC DNA]</scope>
    <source>
        <strain evidence="3">NZE10 / CBS 128990</strain>
    </source>
</reference>
<name>N1PUX6_DOTSN</name>
<dbReference type="OMA" id="MANVAPY"/>
<feature type="transmembrane region" description="Helical" evidence="1">
    <location>
        <begin position="568"/>
        <end position="591"/>
    </location>
</feature>